<accession>A0A423PIW5</accession>
<name>A0A423PIW5_9GAMM</name>
<organism evidence="1 2">
    <name type="scientific">Salinisphaera japonica YTM-1</name>
    <dbReference type="NCBI Taxonomy" id="1209778"/>
    <lineage>
        <taxon>Bacteria</taxon>
        <taxon>Pseudomonadati</taxon>
        <taxon>Pseudomonadota</taxon>
        <taxon>Gammaproteobacteria</taxon>
        <taxon>Salinisphaerales</taxon>
        <taxon>Salinisphaeraceae</taxon>
        <taxon>Salinisphaera</taxon>
    </lineage>
</organism>
<dbReference type="InterPro" id="IPR021660">
    <property type="entry name" value="DUF3253"/>
</dbReference>
<dbReference type="AlphaFoldDB" id="A0A423PIW5"/>
<keyword evidence="2" id="KW-1185">Reference proteome</keyword>
<evidence type="ECO:0000313" key="2">
    <source>
        <dbReference type="Proteomes" id="UP000285310"/>
    </source>
</evidence>
<dbReference type="RefSeq" id="WP_245963321.1">
    <property type="nucleotide sequence ID" value="NZ_AYKG01000046.1"/>
</dbReference>
<evidence type="ECO:0000313" key="1">
    <source>
        <dbReference type="EMBL" id="ROO25526.1"/>
    </source>
</evidence>
<dbReference type="Pfam" id="PF11625">
    <property type="entry name" value="DUF3253"/>
    <property type="match status" value="1"/>
</dbReference>
<dbReference type="InterPro" id="IPR036388">
    <property type="entry name" value="WH-like_DNA-bd_sf"/>
</dbReference>
<gene>
    <name evidence="1" type="ORF">SAJA_12965</name>
</gene>
<proteinExistence type="predicted"/>
<comment type="caution">
    <text evidence="1">The sequence shown here is derived from an EMBL/GenBank/DDBJ whole genome shotgun (WGS) entry which is preliminary data.</text>
</comment>
<dbReference type="InParanoid" id="A0A423PIW5"/>
<dbReference type="SUPFAM" id="SSF46785">
    <property type="entry name" value="Winged helix' DNA-binding domain"/>
    <property type="match status" value="1"/>
</dbReference>
<protein>
    <recommendedName>
        <fullName evidence="3">S-adenosylmethionine tRNA ribosyltransferase</fullName>
    </recommendedName>
</protein>
<dbReference type="Gene3D" id="1.10.10.10">
    <property type="entry name" value="Winged helix-like DNA-binding domain superfamily/Winged helix DNA-binding domain"/>
    <property type="match status" value="1"/>
</dbReference>
<dbReference type="Proteomes" id="UP000285310">
    <property type="component" value="Unassembled WGS sequence"/>
</dbReference>
<dbReference type="InterPro" id="IPR036390">
    <property type="entry name" value="WH_DNA-bd_sf"/>
</dbReference>
<reference evidence="1 2" key="1">
    <citation type="submission" date="2013-10" db="EMBL/GenBank/DDBJ databases">
        <title>Salinisphaera japonica YTM-1 Genome Sequencing.</title>
        <authorList>
            <person name="Lai Q."/>
            <person name="Li C."/>
            <person name="Shao Z."/>
        </authorList>
    </citation>
    <scope>NUCLEOTIDE SEQUENCE [LARGE SCALE GENOMIC DNA]</scope>
    <source>
        <strain evidence="1 2">YTM-1</strain>
    </source>
</reference>
<evidence type="ECO:0008006" key="3">
    <source>
        <dbReference type="Google" id="ProtNLM"/>
    </source>
</evidence>
<sequence>MAVTDAAIRARIVEICRARGPDKTCCPSDIARGLADDWRGLMPRVRGQAGRLAGEGQIEIRQNGRAVDIATARGPIRLALAKH</sequence>
<dbReference type="EMBL" id="AYKG01000046">
    <property type="protein sequence ID" value="ROO25526.1"/>
    <property type="molecule type" value="Genomic_DNA"/>
</dbReference>